<keyword evidence="6" id="KW-0814">Transposable element</keyword>
<evidence type="ECO:0000313" key="8">
    <source>
        <dbReference type="Proteomes" id="UP000817854"/>
    </source>
</evidence>
<evidence type="ECO:0000313" key="7">
    <source>
        <dbReference type="EMBL" id="NHN26282.1"/>
    </source>
</evidence>
<evidence type="ECO:0000256" key="3">
    <source>
        <dbReference type="ARBA" id="ARBA00022578"/>
    </source>
</evidence>
<comment type="function">
    <text evidence="1 6">Required for the transposition of the insertion element.</text>
</comment>
<comment type="similarity">
    <text evidence="2 6">Belongs to the transposase mutator family.</text>
</comment>
<keyword evidence="4 6" id="KW-0238">DNA-binding</keyword>
<reference evidence="7" key="2">
    <citation type="submission" date="2020-02" db="EMBL/GenBank/DDBJ databases">
        <title>Flavobacterium profundi sp. nov., isolated from a deep-sea seamount.</title>
        <authorList>
            <person name="Zhang D.-C."/>
        </authorList>
    </citation>
    <scope>NUCLEOTIDE SEQUENCE</scope>
    <source>
        <strain evidence="7">EC11</strain>
    </source>
</reference>
<organism evidence="7 8">
    <name type="scientific">Flavobacterium jejuense</name>
    <dbReference type="NCBI Taxonomy" id="1544455"/>
    <lineage>
        <taxon>Bacteria</taxon>
        <taxon>Pseudomonadati</taxon>
        <taxon>Bacteroidota</taxon>
        <taxon>Flavobacteriia</taxon>
        <taxon>Flavobacteriales</taxon>
        <taxon>Flavobacteriaceae</taxon>
        <taxon>Flavobacterium</taxon>
    </lineage>
</organism>
<dbReference type="Proteomes" id="UP000817854">
    <property type="component" value="Unassembled WGS sequence"/>
</dbReference>
<dbReference type="PANTHER" id="PTHR33217:SF8">
    <property type="entry name" value="MUTATOR FAMILY TRANSPOSASE"/>
    <property type="match status" value="1"/>
</dbReference>
<gene>
    <name evidence="7" type="ORF">FIA58_011390</name>
</gene>
<dbReference type="NCBIfam" id="NF033543">
    <property type="entry name" value="transpos_IS256"/>
    <property type="match status" value="1"/>
</dbReference>
<keyword evidence="3 6" id="KW-0815">Transposition</keyword>
<evidence type="ECO:0000256" key="6">
    <source>
        <dbReference type="RuleBase" id="RU365089"/>
    </source>
</evidence>
<keyword evidence="8" id="KW-1185">Reference proteome</keyword>
<name>A0ABX0IR54_9FLAO</name>
<evidence type="ECO:0000256" key="4">
    <source>
        <dbReference type="ARBA" id="ARBA00023125"/>
    </source>
</evidence>
<reference evidence="7" key="1">
    <citation type="submission" date="2019-05" db="EMBL/GenBank/DDBJ databases">
        <authorList>
            <person name="Lianzixin W."/>
        </authorList>
    </citation>
    <scope>NUCLEOTIDE SEQUENCE</scope>
    <source>
        <strain evidence="7">EC11</strain>
    </source>
</reference>
<evidence type="ECO:0000256" key="2">
    <source>
        <dbReference type="ARBA" id="ARBA00010961"/>
    </source>
</evidence>
<keyword evidence="5 6" id="KW-0233">DNA recombination</keyword>
<dbReference type="RefSeq" id="WP_140962604.1">
    <property type="nucleotide sequence ID" value="NZ_VEVQ02000006.1"/>
</dbReference>
<dbReference type="PROSITE" id="PS01007">
    <property type="entry name" value="TRANSPOSASE_MUTATOR"/>
    <property type="match status" value="1"/>
</dbReference>
<dbReference type="InterPro" id="IPR001207">
    <property type="entry name" value="Transposase_mutator"/>
</dbReference>
<accession>A0ABX0IR54</accession>
<comment type="caution">
    <text evidence="7">The sequence shown here is derived from an EMBL/GenBank/DDBJ whole genome shotgun (WGS) entry which is preliminary data.</text>
</comment>
<sequence>MEIKDGKLPKDFAKEFTTKEDFHSYFESLYKQGIEQLLQGELDAHLGYEKHKIEGNNSGNSRNGSFSKTIKSETFGDMVLNIPRDKNGKFDPQIIPKGETMSQKIEHAILGMYSRGMTRSDIVEQVKSVYGISVSESTISTISDKILIDVEDWTKRILEPQYLVVWMDAVHLKVRTEGKYINNAMHIVIGLRTDGIKEVLGMWLNKTESASFWMSVLSDLKCRGVEDIIIACTDNLKGFTKAIKGVFPETITQLCIVHQIRNSLKFVVCKDRKTFCDDMKQIYTSINQENAVEALNSLKSKWGQKYKYAIDGWENNWENIMPFLEYPPELRKIIYTTNTIENLNRNIRKYTKTKVQFPDEKSVKKSVYLAIKNSNEGWKRPILGWGLIMNQFLVIFGNRCKIKH</sequence>
<evidence type="ECO:0000256" key="1">
    <source>
        <dbReference type="ARBA" id="ARBA00002190"/>
    </source>
</evidence>
<proteinExistence type="inferred from homology"/>
<dbReference type="EMBL" id="VEVQ02000006">
    <property type="protein sequence ID" value="NHN26282.1"/>
    <property type="molecule type" value="Genomic_DNA"/>
</dbReference>
<dbReference type="Pfam" id="PF00872">
    <property type="entry name" value="Transposase_mut"/>
    <property type="match status" value="1"/>
</dbReference>
<dbReference type="PANTHER" id="PTHR33217">
    <property type="entry name" value="TRANSPOSASE FOR INSERTION SEQUENCE ELEMENT IS1081"/>
    <property type="match status" value="1"/>
</dbReference>
<evidence type="ECO:0000256" key="5">
    <source>
        <dbReference type="ARBA" id="ARBA00023172"/>
    </source>
</evidence>
<protein>
    <recommendedName>
        <fullName evidence="6">Mutator family transposase</fullName>
    </recommendedName>
</protein>